<dbReference type="EMBL" id="HBIM01012991">
    <property type="protein sequence ID" value="CAE0413333.1"/>
    <property type="molecule type" value="Transcribed_RNA"/>
</dbReference>
<evidence type="ECO:0000256" key="1">
    <source>
        <dbReference type="SAM" id="SignalP"/>
    </source>
</evidence>
<keyword evidence="1" id="KW-0732">Signal</keyword>
<sequence length="301" mass="31334">MKSFLLLVVAAPFCKGFSAAVGIHRTPSTRTVVSLAATTLAAEPAEISYALSSALKKASKTLSVVLEVGDDKNVMDDNDVSMLSMQLRKLKASALFTSNAEVAALLVAEQITAKGSFPGPCPVIYSGSLGVANAGVTAVVMGKDDDTTAPIPEGVDAIRRVTCVQDVADGNLVGVYLVDVIDNDVSVISAILEQISPSAITILAVDSMQAANAEIHTTKAVVAAHPGRVHAILLKQAIIGDAEDLPYATFVVDALTKKKSSAFNMSGLTGSTNGHFGGVAASSSRPVTWRRQQLQQQTIKK</sequence>
<accession>A0A7S3P9H9</accession>
<reference evidence="2" key="1">
    <citation type="submission" date="2021-01" db="EMBL/GenBank/DDBJ databases">
        <authorList>
            <person name="Corre E."/>
            <person name="Pelletier E."/>
            <person name="Niang G."/>
            <person name="Scheremetjew M."/>
            <person name="Finn R."/>
            <person name="Kale V."/>
            <person name="Holt S."/>
            <person name="Cochrane G."/>
            <person name="Meng A."/>
            <person name="Brown T."/>
            <person name="Cohen L."/>
        </authorList>
    </citation>
    <scope>NUCLEOTIDE SEQUENCE</scope>
    <source>
        <strain evidence="2">CCMP127</strain>
    </source>
</reference>
<protein>
    <submittedName>
        <fullName evidence="2">Uncharacterized protein</fullName>
    </submittedName>
</protein>
<proteinExistence type="predicted"/>
<feature type="chain" id="PRO_5031079504" evidence="1">
    <location>
        <begin position="21"/>
        <end position="301"/>
    </location>
</feature>
<gene>
    <name evidence="2" type="ORF">ACOF00016_LOCUS10589</name>
</gene>
<name>A0A7S3P9H9_9STRA</name>
<evidence type="ECO:0000313" key="2">
    <source>
        <dbReference type="EMBL" id="CAE0413333.1"/>
    </source>
</evidence>
<organism evidence="2">
    <name type="scientific">Amphora coffeiformis</name>
    <dbReference type="NCBI Taxonomy" id="265554"/>
    <lineage>
        <taxon>Eukaryota</taxon>
        <taxon>Sar</taxon>
        <taxon>Stramenopiles</taxon>
        <taxon>Ochrophyta</taxon>
        <taxon>Bacillariophyta</taxon>
        <taxon>Bacillariophyceae</taxon>
        <taxon>Bacillariophycidae</taxon>
        <taxon>Thalassiophysales</taxon>
        <taxon>Catenulaceae</taxon>
        <taxon>Amphora</taxon>
    </lineage>
</organism>
<dbReference type="AlphaFoldDB" id="A0A7S3P9H9"/>
<feature type="signal peptide" evidence="1">
    <location>
        <begin position="1"/>
        <end position="20"/>
    </location>
</feature>